<dbReference type="AlphaFoldDB" id="A0A8S9PF90"/>
<protein>
    <recommendedName>
        <fullName evidence="1">Reverse transcriptase zinc-binding domain-containing protein</fullName>
    </recommendedName>
</protein>
<evidence type="ECO:0000259" key="1">
    <source>
        <dbReference type="Pfam" id="PF13966"/>
    </source>
</evidence>
<dbReference type="Pfam" id="PF13966">
    <property type="entry name" value="zf-RVT"/>
    <property type="match status" value="1"/>
</dbReference>
<evidence type="ECO:0000313" key="3">
    <source>
        <dbReference type="Proteomes" id="UP000712600"/>
    </source>
</evidence>
<feature type="domain" description="Reverse transcriptase zinc-binding" evidence="1">
    <location>
        <begin position="1"/>
        <end position="50"/>
    </location>
</feature>
<gene>
    <name evidence="2" type="ORF">F2Q69_00003353</name>
</gene>
<accession>A0A8S9PF90</accession>
<dbReference type="EMBL" id="QGKX02001521">
    <property type="protein sequence ID" value="KAF3511493.1"/>
    <property type="molecule type" value="Genomic_DNA"/>
</dbReference>
<name>A0A8S9PF90_BRACR</name>
<dbReference type="Proteomes" id="UP000712600">
    <property type="component" value="Unassembled WGS sequence"/>
</dbReference>
<proteinExistence type="predicted"/>
<dbReference type="InterPro" id="IPR026960">
    <property type="entry name" value="RVT-Znf"/>
</dbReference>
<reference evidence="2" key="1">
    <citation type="submission" date="2019-12" db="EMBL/GenBank/DDBJ databases">
        <title>Genome sequencing and annotation of Brassica cretica.</title>
        <authorList>
            <person name="Studholme D.J."/>
            <person name="Sarris P."/>
        </authorList>
    </citation>
    <scope>NUCLEOTIDE SEQUENCE</scope>
    <source>
        <strain evidence="2">PFS-109/04</strain>
        <tissue evidence="2">Leaf</tissue>
    </source>
</reference>
<comment type="caution">
    <text evidence="2">The sequence shown here is derived from an EMBL/GenBank/DDBJ whole genome shotgun (WGS) entry which is preliminary data.</text>
</comment>
<evidence type="ECO:0000313" key="2">
    <source>
        <dbReference type="EMBL" id="KAF3511493.1"/>
    </source>
</evidence>
<organism evidence="2 3">
    <name type="scientific">Brassica cretica</name>
    <name type="common">Mustard</name>
    <dbReference type="NCBI Taxonomy" id="69181"/>
    <lineage>
        <taxon>Eukaryota</taxon>
        <taxon>Viridiplantae</taxon>
        <taxon>Streptophyta</taxon>
        <taxon>Embryophyta</taxon>
        <taxon>Tracheophyta</taxon>
        <taxon>Spermatophyta</taxon>
        <taxon>Magnoliopsida</taxon>
        <taxon>eudicotyledons</taxon>
        <taxon>Gunneridae</taxon>
        <taxon>Pentapetalae</taxon>
        <taxon>rosids</taxon>
        <taxon>malvids</taxon>
        <taxon>Brassicales</taxon>
        <taxon>Brassicaceae</taxon>
        <taxon>Brassiceae</taxon>
        <taxon>Brassica</taxon>
    </lineage>
</organism>
<sequence>MWVTQQDRLPTRAKLATWDPGIDASCLLCGGCVETRDHLFLRCSFSEQVWHRVTKRLGYRPTLFHTWTTFGDWLSSSDSTCPTTLRRLAAHATTYQLWTERNNRLHNAASSTPQRIFKDLDRGLMQVWLKHS</sequence>